<dbReference type="PANTHER" id="PTHR38100:SF1">
    <property type="entry name" value="HIGH FREQUENCY LYSOGENIZATION PROTEIN HFLD"/>
    <property type="match status" value="1"/>
</dbReference>
<dbReference type="HAMAP" id="MF_00695">
    <property type="entry name" value="HflD_protein"/>
    <property type="match status" value="1"/>
</dbReference>
<dbReference type="InterPro" id="IPR035932">
    <property type="entry name" value="HflD-like_sf"/>
</dbReference>
<evidence type="ECO:0000256" key="1">
    <source>
        <dbReference type="ARBA" id="ARBA00022475"/>
    </source>
</evidence>
<dbReference type="InterPro" id="IPR007451">
    <property type="entry name" value="HflD"/>
</dbReference>
<dbReference type="Proteomes" id="UP000325302">
    <property type="component" value="Unassembled WGS sequence"/>
</dbReference>
<dbReference type="SUPFAM" id="SSF101322">
    <property type="entry name" value="YcfC-like"/>
    <property type="match status" value="1"/>
</dbReference>
<dbReference type="GO" id="GO:0005886">
    <property type="term" value="C:plasma membrane"/>
    <property type="evidence" value="ECO:0007669"/>
    <property type="project" value="UniProtKB-SubCell"/>
</dbReference>
<dbReference type="GO" id="GO:0005737">
    <property type="term" value="C:cytoplasm"/>
    <property type="evidence" value="ECO:0007669"/>
    <property type="project" value="UniProtKB-SubCell"/>
</dbReference>
<dbReference type="EMBL" id="SMRS01000003">
    <property type="protein sequence ID" value="KAA0875386.1"/>
    <property type="molecule type" value="Genomic_DNA"/>
</dbReference>
<evidence type="ECO:0000256" key="3">
    <source>
        <dbReference type="ARBA" id="ARBA00023136"/>
    </source>
</evidence>
<comment type="similarity">
    <text evidence="4">Belongs to the HflD family.</text>
</comment>
<dbReference type="RefSeq" id="WP_149390394.1">
    <property type="nucleotide sequence ID" value="NZ_SMRS01000003.1"/>
</dbReference>
<keyword evidence="2 4" id="KW-0963">Cytoplasm</keyword>
<keyword evidence="6" id="KW-1185">Reference proteome</keyword>
<comment type="caution">
    <text evidence="5">The sequence shown here is derived from an EMBL/GenBank/DDBJ whole genome shotgun (WGS) entry which is preliminary data.</text>
</comment>
<name>A0A5A9W3Q4_9GAMM</name>
<proteinExistence type="inferred from homology"/>
<dbReference type="PANTHER" id="PTHR38100">
    <property type="entry name" value="HIGH FREQUENCY LYSOGENIZATION PROTEIN HFLD"/>
    <property type="match status" value="1"/>
</dbReference>
<dbReference type="AlphaFoldDB" id="A0A5A9W3Q4"/>
<dbReference type="NCBIfam" id="NF001246">
    <property type="entry name" value="PRK00218.1-2"/>
    <property type="match status" value="1"/>
</dbReference>
<evidence type="ECO:0000256" key="2">
    <source>
        <dbReference type="ARBA" id="ARBA00022490"/>
    </source>
</evidence>
<reference evidence="5 6" key="1">
    <citation type="submission" date="2019-03" db="EMBL/GenBank/DDBJ databases">
        <title>Nitrincola sp. nov. isolated from an Indian soda lake.</title>
        <authorList>
            <person name="Joshi A."/>
            <person name="Thite S.V."/>
            <person name="Joseph N."/>
            <person name="Dhotre D."/>
            <person name="Moorthy M."/>
            <person name="Shouche Y.S."/>
        </authorList>
    </citation>
    <scope>NUCLEOTIDE SEQUENCE [LARGE SCALE GENOMIC DNA]</scope>
    <source>
        <strain evidence="5 6">MEB193</strain>
    </source>
</reference>
<keyword evidence="3 4" id="KW-0472">Membrane</keyword>
<dbReference type="Pfam" id="PF04356">
    <property type="entry name" value="DUF489"/>
    <property type="match status" value="1"/>
</dbReference>
<protein>
    <recommendedName>
        <fullName evidence="4">High frequency lysogenization protein HflD homolog</fullName>
    </recommendedName>
</protein>
<gene>
    <name evidence="4 5" type="primary">hflD</name>
    <name evidence="5" type="ORF">E1H14_05210</name>
</gene>
<evidence type="ECO:0000256" key="4">
    <source>
        <dbReference type="HAMAP-Rule" id="MF_00695"/>
    </source>
</evidence>
<organism evidence="5 6">
    <name type="scientific">Nitrincola tapanii</name>
    <dbReference type="NCBI Taxonomy" id="1708751"/>
    <lineage>
        <taxon>Bacteria</taxon>
        <taxon>Pseudomonadati</taxon>
        <taxon>Pseudomonadota</taxon>
        <taxon>Gammaproteobacteria</taxon>
        <taxon>Oceanospirillales</taxon>
        <taxon>Oceanospirillaceae</taxon>
        <taxon>Nitrincola</taxon>
    </lineage>
</organism>
<comment type="subcellular location">
    <subcellularLocation>
        <location evidence="4">Cytoplasm</location>
    </subcellularLocation>
    <subcellularLocation>
        <location evidence="4">Cell membrane</location>
        <topology evidence="4">Peripheral membrane protein</topology>
        <orientation evidence="4">Cytoplasmic side</orientation>
    </subcellularLocation>
</comment>
<accession>A0A5A9W3Q4</accession>
<evidence type="ECO:0000313" key="6">
    <source>
        <dbReference type="Proteomes" id="UP000325302"/>
    </source>
</evidence>
<dbReference type="OrthoDB" id="9788031at2"/>
<evidence type="ECO:0000313" key="5">
    <source>
        <dbReference type="EMBL" id="KAA0875386.1"/>
    </source>
</evidence>
<sequence length="223" mass="25151">MSRIHDEQVIALAGLFQAAALVEQIARRGMVPQNNFESSIASLFMLQPDMTEDVFGGVKDLPINLSLGLRQLQDLVEKKRSDNNPDIMRYALSAIYLERKLSARPDMLQILAERLQALEQKAHYFSQESQTNSINPSAYTHPNVVAGIAQLYQDTLSTFSFRIQVGGDPRHLQNPDNAAKIRALLLAAVRAAILWRQVGGKRWHLFFFKSRVRPSLRRILGKG</sequence>
<dbReference type="Gene3D" id="1.10.3890.10">
    <property type="entry name" value="HflD-like"/>
    <property type="match status" value="1"/>
</dbReference>
<keyword evidence="1 4" id="KW-1003">Cell membrane</keyword>